<evidence type="ECO:0000256" key="1">
    <source>
        <dbReference type="SAM" id="Phobius"/>
    </source>
</evidence>
<name>A0ABT7E020_9NEIS</name>
<gene>
    <name evidence="2" type="ORF">PZA18_09370</name>
</gene>
<evidence type="ECO:0000313" key="2">
    <source>
        <dbReference type="EMBL" id="MDK2124257.1"/>
    </source>
</evidence>
<evidence type="ECO:0008006" key="4">
    <source>
        <dbReference type="Google" id="ProtNLM"/>
    </source>
</evidence>
<proteinExistence type="predicted"/>
<comment type="caution">
    <text evidence="2">The sequence shown here is derived from an EMBL/GenBank/DDBJ whole genome shotgun (WGS) entry which is preliminary data.</text>
</comment>
<organism evidence="2 3">
    <name type="scientific">Parachitinimonas caeni</name>
    <dbReference type="NCBI Taxonomy" id="3031301"/>
    <lineage>
        <taxon>Bacteria</taxon>
        <taxon>Pseudomonadati</taxon>
        <taxon>Pseudomonadota</taxon>
        <taxon>Betaproteobacteria</taxon>
        <taxon>Neisseriales</taxon>
        <taxon>Chitinibacteraceae</taxon>
        <taxon>Parachitinimonas</taxon>
    </lineage>
</organism>
<keyword evidence="1" id="KW-1133">Transmembrane helix</keyword>
<keyword evidence="3" id="KW-1185">Reference proteome</keyword>
<feature type="transmembrane region" description="Helical" evidence="1">
    <location>
        <begin position="48"/>
        <end position="69"/>
    </location>
</feature>
<dbReference type="Proteomes" id="UP001172778">
    <property type="component" value="Unassembled WGS sequence"/>
</dbReference>
<dbReference type="RefSeq" id="WP_284100565.1">
    <property type="nucleotide sequence ID" value="NZ_JARRAF010000008.1"/>
</dbReference>
<accession>A0ABT7E020</accession>
<dbReference type="EMBL" id="JARRAF010000008">
    <property type="protein sequence ID" value="MDK2124257.1"/>
    <property type="molecule type" value="Genomic_DNA"/>
</dbReference>
<feature type="transmembrane region" description="Helical" evidence="1">
    <location>
        <begin position="75"/>
        <end position="92"/>
    </location>
</feature>
<reference evidence="2" key="1">
    <citation type="submission" date="2023-03" db="EMBL/GenBank/DDBJ databases">
        <title>Chitinimonas shenzhenensis gen. nov., sp. nov., a novel member of family Burkholderiaceae isolated from activated sludge collected in Shen Zhen, China.</title>
        <authorList>
            <person name="Wang X."/>
        </authorList>
    </citation>
    <scope>NUCLEOTIDE SEQUENCE</scope>
    <source>
        <strain evidence="2">DQS-5</strain>
    </source>
</reference>
<protein>
    <recommendedName>
        <fullName evidence="4">DUF304 domain-containing protein</fullName>
    </recommendedName>
</protein>
<keyword evidence="1" id="KW-0472">Membrane</keyword>
<sequence>MQQFVPHSNAPTFAQLARWVRVLEGPGSDSIELASTWQRLPEHSLNRLFPGLVVLVVSVLAMGFLIQAAIIGEPVTAVVGGLMLVGLVGFAWHKRYWFWRTIVHVSSDSVSLSWQGWGVPATVSMPLTAVSSLEYALEGDQLQRLELRSKELDAALQLPISGQRDLDRLYYNLLKHLLTKHSHAISFGVAP</sequence>
<evidence type="ECO:0000313" key="3">
    <source>
        <dbReference type="Proteomes" id="UP001172778"/>
    </source>
</evidence>
<keyword evidence="1" id="KW-0812">Transmembrane</keyword>